<evidence type="ECO:0000313" key="3">
    <source>
        <dbReference type="EMBL" id="KAG8470355.1"/>
    </source>
</evidence>
<dbReference type="OrthoDB" id="44136at2759"/>
<organism evidence="3 4">
    <name type="scientific">Diacronema lutheri</name>
    <name type="common">Unicellular marine alga</name>
    <name type="synonym">Monochrysis lutheri</name>
    <dbReference type="NCBI Taxonomy" id="2081491"/>
    <lineage>
        <taxon>Eukaryota</taxon>
        <taxon>Haptista</taxon>
        <taxon>Haptophyta</taxon>
        <taxon>Pavlovophyceae</taxon>
        <taxon>Pavlovales</taxon>
        <taxon>Pavlovaceae</taxon>
        <taxon>Diacronema</taxon>
    </lineage>
</organism>
<gene>
    <name evidence="3" type="ORF">KFE25_008776</name>
</gene>
<accession>A0A8J5XYP4</accession>
<comment type="caution">
    <text evidence="3">The sequence shown here is derived from an EMBL/GenBank/DDBJ whole genome shotgun (WGS) entry which is preliminary data.</text>
</comment>
<dbReference type="AlphaFoldDB" id="A0A8J5XYP4"/>
<name>A0A8J5XYP4_DIALT</name>
<proteinExistence type="predicted"/>
<reference evidence="3" key="1">
    <citation type="submission" date="2021-05" db="EMBL/GenBank/DDBJ databases">
        <title>The genome of the haptophyte Pavlova lutheri (Diacronema luteri, Pavlovales) - a model for lipid biosynthesis in eukaryotic algae.</title>
        <authorList>
            <person name="Hulatt C.J."/>
            <person name="Posewitz M.C."/>
        </authorList>
    </citation>
    <scope>NUCLEOTIDE SEQUENCE</scope>
    <source>
        <strain evidence="3">NIVA-4/92</strain>
    </source>
</reference>
<keyword evidence="4" id="KW-1185">Reference proteome</keyword>
<protein>
    <recommendedName>
        <fullName evidence="5">Glycosyltransferase 2-like domain-containing protein</fullName>
    </recommendedName>
</protein>
<feature type="signal peptide" evidence="2">
    <location>
        <begin position="1"/>
        <end position="15"/>
    </location>
</feature>
<dbReference type="Proteomes" id="UP000751190">
    <property type="component" value="Unassembled WGS sequence"/>
</dbReference>
<feature type="region of interest" description="Disordered" evidence="1">
    <location>
        <begin position="278"/>
        <end position="298"/>
    </location>
</feature>
<dbReference type="EMBL" id="JAGTXO010000001">
    <property type="protein sequence ID" value="KAG8470355.1"/>
    <property type="molecule type" value="Genomic_DNA"/>
</dbReference>
<feature type="chain" id="PRO_5035196242" description="Glycosyltransferase 2-like domain-containing protein" evidence="2">
    <location>
        <begin position="16"/>
        <end position="298"/>
    </location>
</feature>
<evidence type="ECO:0000256" key="2">
    <source>
        <dbReference type="SAM" id="SignalP"/>
    </source>
</evidence>
<evidence type="ECO:0008006" key="5">
    <source>
        <dbReference type="Google" id="ProtNLM"/>
    </source>
</evidence>
<evidence type="ECO:0000313" key="4">
    <source>
        <dbReference type="Proteomes" id="UP000751190"/>
    </source>
</evidence>
<sequence>MLLMLVLACWPLARAALFGARPQPNVTGEDFGLTLVVTTFFGSEAEPRFHLAVKSLAEAARWRIPTIVVDASGDTIRERLRKTGAHVVQQAHQGKKGAALREGIELAIALRRGAAGPQHVIGFFEPEKLGMVFWMRKAAAYLRSERLDIVIPSRADAQFAATYPREQYHQEVFANLLIDSLAGPRGFPHGLDWTFGPVLFDARLAPAWLDFAGPLWDAQVVPYVRAVLWRGAKIGAFHVPYTHPAQMKEEEEGKAKWARKRFEQLALWANVLPPELTATSDPGPTVTRAGAMRGRGGG</sequence>
<keyword evidence="2" id="KW-0732">Signal</keyword>
<evidence type="ECO:0000256" key="1">
    <source>
        <dbReference type="SAM" id="MobiDB-lite"/>
    </source>
</evidence>
<dbReference type="OMA" id="QYHSESF"/>